<gene>
    <name evidence="1" type="ORF">JEQ47_01745</name>
</gene>
<evidence type="ECO:0000313" key="2">
    <source>
        <dbReference type="Proteomes" id="UP000602124"/>
    </source>
</evidence>
<organism evidence="1 2">
    <name type="scientific">Devosia sediminis</name>
    <dbReference type="NCBI Taxonomy" id="2798801"/>
    <lineage>
        <taxon>Bacteria</taxon>
        <taxon>Pseudomonadati</taxon>
        <taxon>Pseudomonadota</taxon>
        <taxon>Alphaproteobacteria</taxon>
        <taxon>Hyphomicrobiales</taxon>
        <taxon>Devosiaceae</taxon>
        <taxon>Devosia</taxon>
    </lineage>
</organism>
<dbReference type="Proteomes" id="UP000602124">
    <property type="component" value="Unassembled WGS sequence"/>
</dbReference>
<protein>
    <submittedName>
        <fullName evidence="1">Uncharacterized protein</fullName>
    </submittedName>
</protein>
<proteinExistence type="predicted"/>
<comment type="caution">
    <text evidence="1">The sequence shown here is derived from an EMBL/GenBank/DDBJ whole genome shotgun (WGS) entry which is preliminary data.</text>
</comment>
<accession>A0A934IUR5</accession>
<dbReference type="RefSeq" id="WP_198874668.1">
    <property type="nucleotide sequence ID" value="NZ_JAEKMH010000001.1"/>
</dbReference>
<keyword evidence="2" id="KW-1185">Reference proteome</keyword>
<dbReference type="AlphaFoldDB" id="A0A934IUR5"/>
<sequence>MTTIGSNQYPRLPWRPNPEPVHGGFIAEPHGPGAGHARVYYDRDQIYVGTWWVWVAVWEGRFSEHGFVCAATSDLAKQAAADAATVAYWNHIEETEGWVKPPPPRPPAFDYVEWHFWRRFEDWLWNRATIEEVLRHMGRCTPQDRAIRQRLADAYASRLNFGFDSSRPPGKRGLLAELRAAG</sequence>
<reference evidence="1" key="1">
    <citation type="submission" date="2020-12" db="EMBL/GenBank/DDBJ databases">
        <title>Devosia sp. MSA67 isolated from Mo River.</title>
        <authorList>
            <person name="Ma F."/>
            <person name="Zi Z."/>
        </authorList>
    </citation>
    <scope>NUCLEOTIDE SEQUENCE</scope>
    <source>
        <strain evidence="1">MSA67</strain>
    </source>
</reference>
<dbReference type="EMBL" id="JAEKMH010000001">
    <property type="protein sequence ID" value="MBJ3783431.1"/>
    <property type="molecule type" value="Genomic_DNA"/>
</dbReference>
<name>A0A934IUR5_9HYPH</name>
<evidence type="ECO:0000313" key="1">
    <source>
        <dbReference type="EMBL" id="MBJ3783431.1"/>
    </source>
</evidence>